<feature type="transmembrane region" description="Helical" evidence="2">
    <location>
        <begin position="39"/>
        <end position="60"/>
    </location>
</feature>
<sequence length="109" mass="11447">MFYGWRNAWEIVSALLLAWAAATVGSAFAQPEAISLVLIGFAVACAVAAHLLACETQGLVSGQGRAIRGPTTDEQRLRGSFRRHSHPDAPGRSRPRAPGARAGAELPVG</sequence>
<keyword evidence="2" id="KW-1133">Transmembrane helix</keyword>
<feature type="region of interest" description="Disordered" evidence="1">
    <location>
        <begin position="63"/>
        <end position="109"/>
    </location>
</feature>
<accession>A0A849BQI6</accession>
<dbReference type="InterPro" id="IPR045635">
    <property type="entry name" value="DUF6412"/>
</dbReference>
<evidence type="ECO:0000313" key="3">
    <source>
        <dbReference type="EMBL" id="NNH68962.1"/>
    </source>
</evidence>
<feature type="compositionally biased region" description="Low complexity" evidence="1">
    <location>
        <begin position="92"/>
        <end position="109"/>
    </location>
</feature>
<gene>
    <name evidence="3" type="ORF">HLB23_03580</name>
</gene>
<evidence type="ECO:0000256" key="2">
    <source>
        <dbReference type="SAM" id="Phobius"/>
    </source>
</evidence>
<keyword evidence="2" id="KW-0472">Membrane</keyword>
<dbReference type="Proteomes" id="UP000586827">
    <property type="component" value="Unassembled WGS sequence"/>
</dbReference>
<keyword evidence="4" id="KW-1185">Reference proteome</keyword>
<organism evidence="3 4">
    <name type="scientific">Nocardia uniformis</name>
    <dbReference type="NCBI Taxonomy" id="53432"/>
    <lineage>
        <taxon>Bacteria</taxon>
        <taxon>Bacillati</taxon>
        <taxon>Actinomycetota</taxon>
        <taxon>Actinomycetes</taxon>
        <taxon>Mycobacteriales</taxon>
        <taxon>Nocardiaceae</taxon>
        <taxon>Nocardia</taxon>
    </lineage>
</organism>
<keyword evidence="2" id="KW-0812">Transmembrane</keyword>
<comment type="caution">
    <text evidence="3">The sequence shown here is derived from an EMBL/GenBank/DDBJ whole genome shotgun (WGS) entry which is preliminary data.</text>
</comment>
<evidence type="ECO:0000313" key="4">
    <source>
        <dbReference type="Proteomes" id="UP000586827"/>
    </source>
</evidence>
<evidence type="ECO:0000256" key="1">
    <source>
        <dbReference type="SAM" id="MobiDB-lite"/>
    </source>
</evidence>
<dbReference type="Pfam" id="PF19950">
    <property type="entry name" value="DUF6412"/>
    <property type="match status" value="1"/>
</dbReference>
<dbReference type="EMBL" id="JABELX010000001">
    <property type="protein sequence ID" value="NNH68962.1"/>
    <property type="molecule type" value="Genomic_DNA"/>
</dbReference>
<proteinExistence type="predicted"/>
<name>A0A849BQI6_9NOCA</name>
<protein>
    <submittedName>
        <fullName evidence="3">Uncharacterized protein</fullName>
    </submittedName>
</protein>
<reference evidence="3 4" key="1">
    <citation type="submission" date="2020-05" db="EMBL/GenBank/DDBJ databases">
        <title>MicrobeNet Type strains.</title>
        <authorList>
            <person name="Nicholson A.C."/>
        </authorList>
    </citation>
    <scope>NUCLEOTIDE SEQUENCE [LARGE SCALE GENOMIC DNA]</scope>
    <source>
        <strain evidence="3 4">JCM 3224</strain>
    </source>
</reference>
<dbReference type="RefSeq" id="WP_067525945.1">
    <property type="nucleotide sequence ID" value="NZ_JABELX010000001.1"/>
</dbReference>
<dbReference type="AlphaFoldDB" id="A0A849BQI6"/>